<dbReference type="InterPro" id="IPR012292">
    <property type="entry name" value="Globin/Proto"/>
</dbReference>
<comment type="caution">
    <text evidence="1">The sequence shown here is derived from an EMBL/GenBank/DDBJ whole genome shotgun (WGS) entry which is preliminary data.</text>
</comment>
<evidence type="ECO:0000313" key="2">
    <source>
        <dbReference type="Proteomes" id="UP000321907"/>
    </source>
</evidence>
<dbReference type="GO" id="GO:0019825">
    <property type="term" value="F:oxygen binding"/>
    <property type="evidence" value="ECO:0007669"/>
    <property type="project" value="InterPro"/>
</dbReference>
<reference evidence="1 2" key="1">
    <citation type="submission" date="2019-08" db="EMBL/GenBank/DDBJ databases">
        <title>Lewinella sp. strain SSH13 Genome sequencing and assembly.</title>
        <authorList>
            <person name="Kim I."/>
        </authorList>
    </citation>
    <scope>NUCLEOTIDE SEQUENCE [LARGE SCALE GENOMIC DNA]</scope>
    <source>
        <strain evidence="1 2">SSH13</strain>
    </source>
</reference>
<gene>
    <name evidence="1" type="ORF">FUA23_12570</name>
</gene>
<accession>A0A5C7FVP1</accession>
<sequence>MTDITHRQDIDQLVAAFYTKATTDPTIGHIFTEVAKLNLEAHLPVIGDFWESVLLGNMVYRGNPMRKHLELAEKTALTQVQFGAWLAMWEETVKELFAGEKAELAVQRAQNIGRLMLHKIDQRR</sequence>
<dbReference type="CDD" id="cd08916">
    <property type="entry name" value="TrHb3_P"/>
    <property type="match status" value="1"/>
</dbReference>
<protein>
    <submittedName>
        <fullName evidence="1">Group III truncated hemoglobin</fullName>
    </submittedName>
</protein>
<organism evidence="1 2">
    <name type="scientific">Neolewinella aurantiaca</name>
    <dbReference type="NCBI Taxonomy" id="2602767"/>
    <lineage>
        <taxon>Bacteria</taxon>
        <taxon>Pseudomonadati</taxon>
        <taxon>Bacteroidota</taxon>
        <taxon>Saprospiria</taxon>
        <taxon>Saprospirales</taxon>
        <taxon>Lewinellaceae</taxon>
        <taxon>Neolewinella</taxon>
    </lineage>
</organism>
<dbReference type="InterPro" id="IPR009050">
    <property type="entry name" value="Globin-like_sf"/>
</dbReference>
<dbReference type="OrthoDB" id="25954at2"/>
<proteinExistence type="predicted"/>
<keyword evidence="2" id="KW-1185">Reference proteome</keyword>
<evidence type="ECO:0000313" key="1">
    <source>
        <dbReference type="EMBL" id="TXF88892.1"/>
    </source>
</evidence>
<dbReference type="SUPFAM" id="SSF46458">
    <property type="entry name" value="Globin-like"/>
    <property type="match status" value="1"/>
</dbReference>
<dbReference type="GO" id="GO:0020037">
    <property type="term" value="F:heme binding"/>
    <property type="evidence" value="ECO:0007669"/>
    <property type="project" value="InterPro"/>
</dbReference>
<dbReference type="AlphaFoldDB" id="A0A5C7FVP1"/>
<dbReference type="EMBL" id="VOXD01000018">
    <property type="protein sequence ID" value="TXF88892.1"/>
    <property type="molecule type" value="Genomic_DNA"/>
</dbReference>
<dbReference type="RefSeq" id="WP_147931100.1">
    <property type="nucleotide sequence ID" value="NZ_VOXD01000018.1"/>
</dbReference>
<dbReference type="Proteomes" id="UP000321907">
    <property type="component" value="Unassembled WGS sequence"/>
</dbReference>
<name>A0A5C7FVP1_9BACT</name>
<dbReference type="Gene3D" id="1.10.490.10">
    <property type="entry name" value="Globins"/>
    <property type="match status" value="1"/>
</dbReference>